<accession>A0ABT9SA72</accession>
<name>A0ABT9SA72_9BURK</name>
<sequence length="89" mass="10169">MVQKVQQRDAQKRGLWAVELRSHLPIAQQERAMGVTWLDRNLAADGRLAHQSFGAQVRDAMQARVDLMWKMKPEVVHGNEKAVQPRVQA</sequence>
<gene>
    <name evidence="1" type="ORF">J2W36_003004</name>
</gene>
<dbReference type="InterPro" id="IPR021795">
    <property type="entry name" value="DUF3363"/>
</dbReference>
<dbReference type="Proteomes" id="UP001226867">
    <property type="component" value="Unassembled WGS sequence"/>
</dbReference>
<dbReference type="Pfam" id="PF11843">
    <property type="entry name" value="DUF3363"/>
    <property type="match status" value="1"/>
</dbReference>
<organism evidence="1 2">
    <name type="scientific">Variovorax ginsengisoli</name>
    <dbReference type="NCBI Taxonomy" id="363844"/>
    <lineage>
        <taxon>Bacteria</taxon>
        <taxon>Pseudomonadati</taxon>
        <taxon>Pseudomonadota</taxon>
        <taxon>Betaproteobacteria</taxon>
        <taxon>Burkholderiales</taxon>
        <taxon>Comamonadaceae</taxon>
        <taxon>Variovorax</taxon>
    </lineage>
</organism>
<evidence type="ECO:0000313" key="2">
    <source>
        <dbReference type="Proteomes" id="UP001226867"/>
    </source>
</evidence>
<dbReference type="EMBL" id="JAUSRO010000009">
    <property type="protein sequence ID" value="MDP9900738.1"/>
    <property type="molecule type" value="Genomic_DNA"/>
</dbReference>
<evidence type="ECO:0000313" key="1">
    <source>
        <dbReference type="EMBL" id="MDP9900738.1"/>
    </source>
</evidence>
<reference evidence="1 2" key="1">
    <citation type="submission" date="2023-07" db="EMBL/GenBank/DDBJ databases">
        <title>Sorghum-associated microbial communities from plants grown in Nebraska, USA.</title>
        <authorList>
            <person name="Schachtman D."/>
        </authorList>
    </citation>
    <scope>NUCLEOTIDE SEQUENCE [LARGE SCALE GENOMIC DNA]</scope>
    <source>
        <strain evidence="1 2">DS1607</strain>
    </source>
</reference>
<proteinExistence type="predicted"/>
<comment type="caution">
    <text evidence="1">The sequence shown here is derived from an EMBL/GenBank/DDBJ whole genome shotgun (WGS) entry which is preliminary data.</text>
</comment>
<protein>
    <submittedName>
        <fullName evidence="1">Uncharacterized protein</fullName>
    </submittedName>
</protein>
<keyword evidence="2" id="KW-1185">Reference proteome</keyword>